<dbReference type="PROSITE" id="PS50048">
    <property type="entry name" value="ZN2_CY6_FUNGAL_2"/>
    <property type="match status" value="1"/>
</dbReference>
<keyword evidence="1" id="KW-0175">Coiled coil</keyword>
<name>A0A165IK89_EXIGL</name>
<evidence type="ECO:0000313" key="3">
    <source>
        <dbReference type="EMBL" id="KZV93521.1"/>
    </source>
</evidence>
<dbReference type="OrthoDB" id="2328572at2759"/>
<accession>A0A165IK89</accession>
<dbReference type="InterPro" id="IPR036864">
    <property type="entry name" value="Zn2-C6_fun-type_DNA-bd_sf"/>
</dbReference>
<feature type="domain" description="Zn(2)-C6 fungal-type" evidence="2">
    <location>
        <begin position="23"/>
        <end position="56"/>
    </location>
</feature>
<dbReference type="PROSITE" id="PS00463">
    <property type="entry name" value="ZN2_CY6_FUNGAL_1"/>
    <property type="match status" value="1"/>
</dbReference>
<feature type="coiled-coil region" evidence="1">
    <location>
        <begin position="68"/>
        <end position="99"/>
    </location>
</feature>
<dbReference type="SUPFAM" id="SSF57701">
    <property type="entry name" value="Zn2/Cys6 DNA-binding domain"/>
    <property type="match status" value="1"/>
</dbReference>
<dbReference type="GO" id="GO:0000981">
    <property type="term" value="F:DNA-binding transcription factor activity, RNA polymerase II-specific"/>
    <property type="evidence" value="ECO:0007669"/>
    <property type="project" value="InterPro"/>
</dbReference>
<evidence type="ECO:0000256" key="1">
    <source>
        <dbReference type="SAM" id="Coils"/>
    </source>
</evidence>
<keyword evidence="4" id="KW-1185">Reference proteome</keyword>
<dbReference type="Gene3D" id="4.10.240.10">
    <property type="entry name" value="Zn(2)-C6 fungal-type DNA-binding domain"/>
    <property type="match status" value="1"/>
</dbReference>
<proteinExistence type="predicted"/>
<dbReference type="InterPro" id="IPR001138">
    <property type="entry name" value="Zn2Cys6_DnaBD"/>
</dbReference>
<dbReference type="InParanoid" id="A0A165IK89"/>
<sequence>MSNPPSAPAPLPGTASILPTNRACNGCSTAKVACAKSTGPDARCTRCEEKDVDCAYRPRKRPDLHATIDRLTAEKAELIARHVQEIAEKDDLIARLRAEVAQSQSTSRRPWTTVEVCRLPASLRLTWNTESRTLDRRGTRLWRLYRAAGSLPVRRSPSDNFIVFRRPLPSRRHSSQAVTVPREMLQWAQDTGAAVISSTTVLLR</sequence>
<dbReference type="EMBL" id="KV425988">
    <property type="protein sequence ID" value="KZV93521.1"/>
    <property type="molecule type" value="Genomic_DNA"/>
</dbReference>
<gene>
    <name evidence="3" type="ORF">EXIGLDRAFT_41555</name>
</gene>
<evidence type="ECO:0000313" key="4">
    <source>
        <dbReference type="Proteomes" id="UP000077266"/>
    </source>
</evidence>
<protein>
    <recommendedName>
        <fullName evidence="2">Zn(2)-C6 fungal-type domain-containing protein</fullName>
    </recommendedName>
</protein>
<dbReference type="GO" id="GO:0008270">
    <property type="term" value="F:zinc ion binding"/>
    <property type="evidence" value="ECO:0007669"/>
    <property type="project" value="InterPro"/>
</dbReference>
<organism evidence="3 4">
    <name type="scientific">Exidia glandulosa HHB12029</name>
    <dbReference type="NCBI Taxonomy" id="1314781"/>
    <lineage>
        <taxon>Eukaryota</taxon>
        <taxon>Fungi</taxon>
        <taxon>Dikarya</taxon>
        <taxon>Basidiomycota</taxon>
        <taxon>Agaricomycotina</taxon>
        <taxon>Agaricomycetes</taxon>
        <taxon>Auriculariales</taxon>
        <taxon>Exidiaceae</taxon>
        <taxon>Exidia</taxon>
    </lineage>
</organism>
<evidence type="ECO:0000259" key="2">
    <source>
        <dbReference type="PROSITE" id="PS50048"/>
    </source>
</evidence>
<dbReference type="AlphaFoldDB" id="A0A165IK89"/>
<reference evidence="3 4" key="1">
    <citation type="journal article" date="2016" name="Mol. Biol. Evol.">
        <title>Comparative Genomics of Early-Diverging Mushroom-Forming Fungi Provides Insights into the Origins of Lignocellulose Decay Capabilities.</title>
        <authorList>
            <person name="Nagy L.G."/>
            <person name="Riley R."/>
            <person name="Tritt A."/>
            <person name="Adam C."/>
            <person name="Daum C."/>
            <person name="Floudas D."/>
            <person name="Sun H."/>
            <person name="Yadav J.S."/>
            <person name="Pangilinan J."/>
            <person name="Larsson K.H."/>
            <person name="Matsuura K."/>
            <person name="Barry K."/>
            <person name="Labutti K."/>
            <person name="Kuo R."/>
            <person name="Ohm R.A."/>
            <person name="Bhattacharya S.S."/>
            <person name="Shirouzu T."/>
            <person name="Yoshinaga Y."/>
            <person name="Martin F.M."/>
            <person name="Grigoriev I.V."/>
            <person name="Hibbett D.S."/>
        </authorList>
    </citation>
    <scope>NUCLEOTIDE SEQUENCE [LARGE SCALE GENOMIC DNA]</scope>
    <source>
        <strain evidence="3 4">HHB12029</strain>
    </source>
</reference>
<dbReference type="Proteomes" id="UP000077266">
    <property type="component" value="Unassembled WGS sequence"/>
</dbReference>